<accession>A0A3M6ULP3</accession>
<dbReference type="Proteomes" id="UP000275408">
    <property type="component" value="Unassembled WGS sequence"/>
</dbReference>
<organism evidence="2 3">
    <name type="scientific">Pocillopora damicornis</name>
    <name type="common">Cauliflower coral</name>
    <name type="synonym">Millepora damicornis</name>
    <dbReference type="NCBI Taxonomy" id="46731"/>
    <lineage>
        <taxon>Eukaryota</taxon>
        <taxon>Metazoa</taxon>
        <taxon>Cnidaria</taxon>
        <taxon>Anthozoa</taxon>
        <taxon>Hexacorallia</taxon>
        <taxon>Scleractinia</taxon>
        <taxon>Astrocoeniina</taxon>
        <taxon>Pocilloporidae</taxon>
        <taxon>Pocillopora</taxon>
    </lineage>
</organism>
<evidence type="ECO:0000313" key="3">
    <source>
        <dbReference type="Proteomes" id="UP000275408"/>
    </source>
</evidence>
<sequence>MGANHGRQFHVHMFEEDIQMMKELVKLHPEKETGGNLFGLWNNDEEPVLHVVLGPAIGCTRTEVSFYQSIPYLERVGRLLTERFLLCHIGEWHSHHKLRLSEPSSGDSSTVIRNFPRGARGFILIIANILPRGDVTLSPYLYRQGQTTYEKGLIRQLSSPCSPFRKIDVIKENIERDEDRSTTAHEHKRTPKSWGSEQLPGNESYESKAYAYMFEDDKQMIENKLLQFDGDEMEGELLGLWTSHGMPVLHLVQERNSKSGKEQQPFSSQTKPTNTLQTQGILAQDYTLGKYILSQRELEAPSYKDMHREYPNGGLLILVYKVTVENESVAAIHPYLFKKGSANFEPLEMYYLPGRNVFSQKMNDNIEKEEEESGITGTEVDDLDARGSPNFQQHKHSRT</sequence>
<protein>
    <submittedName>
        <fullName evidence="2">Uncharacterized protein</fullName>
    </submittedName>
</protein>
<dbReference type="AlphaFoldDB" id="A0A3M6ULP3"/>
<feature type="region of interest" description="Disordered" evidence="1">
    <location>
        <begin position="175"/>
        <end position="201"/>
    </location>
</feature>
<keyword evidence="3" id="KW-1185">Reference proteome</keyword>
<name>A0A3M6ULP3_POCDA</name>
<evidence type="ECO:0000256" key="1">
    <source>
        <dbReference type="SAM" id="MobiDB-lite"/>
    </source>
</evidence>
<reference evidence="2 3" key="1">
    <citation type="journal article" date="2018" name="Sci. Rep.">
        <title>Comparative analysis of the Pocillopora damicornis genome highlights role of immune system in coral evolution.</title>
        <authorList>
            <person name="Cunning R."/>
            <person name="Bay R.A."/>
            <person name="Gillette P."/>
            <person name="Baker A.C."/>
            <person name="Traylor-Knowles N."/>
        </authorList>
    </citation>
    <scope>NUCLEOTIDE SEQUENCE [LARGE SCALE GENOMIC DNA]</scope>
    <source>
        <strain evidence="2">RSMAS</strain>
        <tissue evidence="2">Whole animal</tissue>
    </source>
</reference>
<feature type="compositionally biased region" description="Basic and acidic residues" evidence="1">
    <location>
        <begin position="175"/>
        <end position="185"/>
    </location>
</feature>
<gene>
    <name evidence="2" type="ORF">pdam_00022227</name>
</gene>
<dbReference type="OrthoDB" id="5979666at2759"/>
<dbReference type="EMBL" id="RCHS01001237">
    <property type="protein sequence ID" value="RMX54587.1"/>
    <property type="molecule type" value="Genomic_DNA"/>
</dbReference>
<comment type="caution">
    <text evidence="2">The sequence shown here is derived from an EMBL/GenBank/DDBJ whole genome shotgun (WGS) entry which is preliminary data.</text>
</comment>
<evidence type="ECO:0000313" key="2">
    <source>
        <dbReference type="EMBL" id="RMX54587.1"/>
    </source>
</evidence>
<feature type="region of interest" description="Disordered" evidence="1">
    <location>
        <begin position="365"/>
        <end position="399"/>
    </location>
</feature>
<proteinExistence type="predicted"/>